<protein>
    <submittedName>
        <fullName evidence="20">TonB-dependent siderophore receptor</fullName>
    </submittedName>
</protein>
<keyword evidence="8" id="KW-0408">Iron</keyword>
<evidence type="ECO:0000259" key="18">
    <source>
        <dbReference type="Pfam" id="PF00593"/>
    </source>
</evidence>
<dbReference type="Proteomes" id="UP000500767">
    <property type="component" value="Chromosome"/>
</dbReference>
<evidence type="ECO:0000259" key="19">
    <source>
        <dbReference type="Pfam" id="PF07715"/>
    </source>
</evidence>
<dbReference type="RefSeq" id="WP_171836138.1">
    <property type="nucleotide sequence ID" value="NZ_CP053708.1"/>
</dbReference>
<reference evidence="20 21" key="1">
    <citation type="journal article" date="2014" name="World J. Microbiol. Biotechnol.">
        <title>Biodiversity and physiological characteristics of Antarctic and Arctic lichens-associated bacteria.</title>
        <authorList>
            <person name="Lee Y.M."/>
            <person name="Kim E.H."/>
            <person name="Lee H.K."/>
            <person name="Hong S.G."/>
        </authorList>
    </citation>
    <scope>NUCLEOTIDE SEQUENCE [LARGE SCALE GENOMIC DNA]</scope>
    <source>
        <strain evidence="20 21">PAMC 26569</strain>
    </source>
</reference>
<evidence type="ECO:0000256" key="1">
    <source>
        <dbReference type="ARBA" id="ARBA00004571"/>
    </source>
</evidence>
<accession>A0A6M8HF02</accession>
<feature type="compositionally biased region" description="Polar residues" evidence="17">
    <location>
        <begin position="40"/>
        <end position="54"/>
    </location>
</feature>
<comment type="subcellular location">
    <subcellularLocation>
        <location evidence="1 14">Cell outer membrane</location>
        <topology evidence="1 14">Multi-pass membrane protein</topology>
    </subcellularLocation>
</comment>
<keyword evidence="4 14" id="KW-1134">Transmembrane beta strand</keyword>
<keyword evidence="7" id="KW-0732">Signal</keyword>
<dbReference type="GO" id="GO:0015891">
    <property type="term" value="P:siderophore transport"/>
    <property type="evidence" value="ECO:0007669"/>
    <property type="project" value="InterPro"/>
</dbReference>
<feature type="region of interest" description="Disordered" evidence="17">
    <location>
        <begin position="1"/>
        <end position="59"/>
    </location>
</feature>
<dbReference type="GO" id="GO:0009279">
    <property type="term" value="C:cell outer membrane"/>
    <property type="evidence" value="ECO:0007669"/>
    <property type="project" value="UniProtKB-SubCell"/>
</dbReference>
<dbReference type="Gene3D" id="2.170.130.10">
    <property type="entry name" value="TonB-dependent receptor, plug domain"/>
    <property type="match status" value="1"/>
</dbReference>
<evidence type="ECO:0000256" key="16">
    <source>
        <dbReference type="RuleBase" id="RU003357"/>
    </source>
</evidence>
<dbReference type="PANTHER" id="PTHR32552:SF82">
    <property type="entry name" value="FCUA PROTEIN"/>
    <property type="match status" value="1"/>
</dbReference>
<evidence type="ECO:0000313" key="21">
    <source>
        <dbReference type="Proteomes" id="UP000500767"/>
    </source>
</evidence>
<evidence type="ECO:0000256" key="3">
    <source>
        <dbReference type="ARBA" id="ARBA00022448"/>
    </source>
</evidence>
<dbReference type="PROSITE" id="PS01156">
    <property type="entry name" value="TONB_DEPENDENT_REC_2"/>
    <property type="match status" value="1"/>
</dbReference>
<organism evidence="20 21">
    <name type="scientific">Lichenicola cladoniae</name>
    <dbReference type="NCBI Taxonomy" id="1484109"/>
    <lineage>
        <taxon>Bacteria</taxon>
        <taxon>Pseudomonadati</taxon>
        <taxon>Pseudomonadota</taxon>
        <taxon>Alphaproteobacteria</taxon>
        <taxon>Acetobacterales</taxon>
        <taxon>Acetobacteraceae</taxon>
        <taxon>Lichenicola</taxon>
    </lineage>
</organism>
<dbReference type="InterPro" id="IPR037066">
    <property type="entry name" value="Plug_dom_sf"/>
</dbReference>
<evidence type="ECO:0000256" key="6">
    <source>
        <dbReference type="ARBA" id="ARBA00022692"/>
    </source>
</evidence>
<proteinExistence type="inferred from homology"/>
<evidence type="ECO:0000256" key="9">
    <source>
        <dbReference type="ARBA" id="ARBA00023065"/>
    </source>
</evidence>
<feature type="short sequence motif" description="TonB C-terminal box" evidence="15">
    <location>
        <begin position="721"/>
        <end position="738"/>
    </location>
</feature>
<dbReference type="InterPro" id="IPR010105">
    <property type="entry name" value="TonB_sidphr_rcpt"/>
</dbReference>
<evidence type="ECO:0000256" key="7">
    <source>
        <dbReference type="ARBA" id="ARBA00022729"/>
    </source>
</evidence>
<dbReference type="NCBIfam" id="TIGR01783">
    <property type="entry name" value="TonB-siderophor"/>
    <property type="match status" value="1"/>
</dbReference>
<evidence type="ECO:0000256" key="14">
    <source>
        <dbReference type="PROSITE-ProRule" id="PRU01360"/>
    </source>
</evidence>
<dbReference type="InterPro" id="IPR012910">
    <property type="entry name" value="Plug_dom"/>
</dbReference>
<dbReference type="InterPro" id="IPR010917">
    <property type="entry name" value="TonB_rcpt_CS"/>
</dbReference>
<dbReference type="AlphaFoldDB" id="A0A6M8HF02"/>
<dbReference type="SUPFAM" id="SSF56935">
    <property type="entry name" value="Porins"/>
    <property type="match status" value="1"/>
</dbReference>
<sequence>MAGAHADDASSGAKPTALVDVDAGHHPSRSGLAQAAASHRPQQPADSRKPQTVTKRAPVGHRQAVVPQASEVVDVTGQRRDPVVAGGALGSRRDLDTPFSTRTVTAAEIQDRQVKSLARVFSEDASFVPNGNTYSYNSYSVTVRGVPLDDFNGYKINGAPFYMTTVELPLESFEQVQLLKGASGFLYGFNAPGGLIDYETKKPTDRTFVAADVGYSSDSVVSQHIDLGGRFARSMLGYRVNLEHEQGRTYNGSNVRRYSGSIGLDARIAPSLLWTADAIYQDRRVYGGIQGIILNQNGIDYSGSRLPTPVGGDTNLSAVPSTFFNSEVLYLASGLRWDLNDHWTGRVNYSHSYDWRRYGGEWPRLENESGDFQDFLTASQGVAIYDQVTALVEGHFVTGPFHHQLTFGGSWQGLTRLTARNSMNQAIGSTENLYQPLTTILIPHDFSFPQYRSLRSDQTSAFASDTIDFGRKWSLIAGVRFTDYRQMNYAAAGGPASVDTETPLTPVAALLFHPWRDTTLYVSYVQALEDGGTVGDSYANAYQSLLPIRSDQVEVGAKIDRPGWSASAALYRINRGAQYADAANVFVSNGNERLQGLEANNRIDLPWGFVFTNSFGWEEAVYQQTEADLIGNRVEGVPRFQDSVQLTNHVPWVKNLSATAEARYVDSIVGDSPNTFNLPHYVLVNLRASYTTKLYGKTLTLRAEVDNVANKHFWGFQASDYIYVGEPRTAYLNARIQF</sequence>
<dbReference type="GO" id="GO:0015344">
    <property type="term" value="F:siderophore uptake transmembrane transporter activity"/>
    <property type="evidence" value="ECO:0007669"/>
    <property type="project" value="TreeGrafter"/>
</dbReference>
<dbReference type="EMBL" id="CP053708">
    <property type="protein sequence ID" value="QKE88930.1"/>
    <property type="molecule type" value="Genomic_DNA"/>
</dbReference>
<evidence type="ECO:0000256" key="5">
    <source>
        <dbReference type="ARBA" id="ARBA00022496"/>
    </source>
</evidence>
<gene>
    <name evidence="20" type="ORF">HN018_01695</name>
</gene>
<keyword evidence="13 14" id="KW-0998">Cell outer membrane</keyword>
<dbReference type="InterPro" id="IPR036942">
    <property type="entry name" value="Beta-barrel_TonB_sf"/>
</dbReference>
<dbReference type="PANTHER" id="PTHR32552">
    <property type="entry name" value="FERRICHROME IRON RECEPTOR-RELATED"/>
    <property type="match status" value="1"/>
</dbReference>
<evidence type="ECO:0000256" key="15">
    <source>
        <dbReference type="PROSITE-ProRule" id="PRU10144"/>
    </source>
</evidence>
<dbReference type="Pfam" id="PF00593">
    <property type="entry name" value="TonB_dep_Rec_b-barrel"/>
    <property type="match status" value="1"/>
</dbReference>
<keyword evidence="5" id="KW-0410">Iron transport</keyword>
<keyword evidence="6 14" id="KW-0812">Transmembrane</keyword>
<keyword evidence="21" id="KW-1185">Reference proteome</keyword>
<comment type="similarity">
    <text evidence="2 14 16">Belongs to the TonB-dependent receptor family.</text>
</comment>
<evidence type="ECO:0000256" key="4">
    <source>
        <dbReference type="ARBA" id="ARBA00022452"/>
    </source>
</evidence>
<keyword evidence="9" id="KW-0406">Ion transport</keyword>
<keyword evidence="12 20" id="KW-0675">Receptor</keyword>
<feature type="domain" description="TonB-dependent receptor-like beta-barrel" evidence="18">
    <location>
        <begin position="308"/>
        <end position="708"/>
    </location>
</feature>
<name>A0A6M8HF02_9PROT</name>
<evidence type="ECO:0000256" key="10">
    <source>
        <dbReference type="ARBA" id="ARBA00023077"/>
    </source>
</evidence>
<evidence type="ECO:0000256" key="12">
    <source>
        <dbReference type="ARBA" id="ARBA00023170"/>
    </source>
</evidence>
<evidence type="ECO:0000256" key="17">
    <source>
        <dbReference type="SAM" id="MobiDB-lite"/>
    </source>
</evidence>
<evidence type="ECO:0000256" key="13">
    <source>
        <dbReference type="ARBA" id="ARBA00023237"/>
    </source>
</evidence>
<evidence type="ECO:0000256" key="8">
    <source>
        <dbReference type="ARBA" id="ARBA00023004"/>
    </source>
</evidence>
<dbReference type="PROSITE" id="PS52016">
    <property type="entry name" value="TONB_DEPENDENT_REC_3"/>
    <property type="match status" value="1"/>
</dbReference>
<dbReference type="Gene3D" id="2.40.170.20">
    <property type="entry name" value="TonB-dependent receptor, beta-barrel domain"/>
    <property type="match status" value="1"/>
</dbReference>
<dbReference type="InterPro" id="IPR000531">
    <property type="entry name" value="Beta-barrel_TonB"/>
</dbReference>
<dbReference type="Pfam" id="PF07715">
    <property type="entry name" value="Plug"/>
    <property type="match status" value="1"/>
</dbReference>
<dbReference type="InterPro" id="IPR039426">
    <property type="entry name" value="TonB-dep_rcpt-like"/>
</dbReference>
<keyword evidence="11 14" id="KW-0472">Membrane</keyword>
<evidence type="ECO:0000256" key="2">
    <source>
        <dbReference type="ARBA" id="ARBA00009810"/>
    </source>
</evidence>
<evidence type="ECO:0000256" key="11">
    <source>
        <dbReference type="ARBA" id="ARBA00023136"/>
    </source>
</evidence>
<dbReference type="GO" id="GO:0038023">
    <property type="term" value="F:signaling receptor activity"/>
    <property type="evidence" value="ECO:0007669"/>
    <property type="project" value="InterPro"/>
</dbReference>
<keyword evidence="10 16" id="KW-0798">TonB box</keyword>
<feature type="domain" description="TonB-dependent receptor plug" evidence="19">
    <location>
        <begin position="95"/>
        <end position="194"/>
    </location>
</feature>
<keyword evidence="3 14" id="KW-0813">Transport</keyword>
<dbReference type="CDD" id="cd01347">
    <property type="entry name" value="ligand_gated_channel"/>
    <property type="match status" value="1"/>
</dbReference>
<dbReference type="KEGG" id="lck:HN018_01695"/>
<evidence type="ECO:0000313" key="20">
    <source>
        <dbReference type="EMBL" id="QKE88930.1"/>
    </source>
</evidence>